<protein>
    <submittedName>
        <fullName evidence="1">Uncharacterized protein</fullName>
    </submittedName>
</protein>
<evidence type="ECO:0000313" key="1">
    <source>
        <dbReference type="EMBL" id="KAF5869403.1"/>
    </source>
</evidence>
<comment type="caution">
    <text evidence="1">The sequence shown here is derived from an EMBL/GenBank/DDBJ whole genome shotgun (WGS) entry which is preliminary data.</text>
</comment>
<proteinExistence type="predicted"/>
<sequence>MAHLSFGNIEQANMFRQETEHRGISIFGPQLAIKFTPLPKYRECWASEGFSRPKLASNTYTCFLASEGPGHVAAA</sequence>
<name>A0A8H6EEQ2_9HELO</name>
<evidence type="ECO:0000313" key="2">
    <source>
        <dbReference type="Proteomes" id="UP000531561"/>
    </source>
</evidence>
<dbReference type="GeneID" id="59265232"/>
<gene>
    <name evidence="1" type="ORF">Bfra_011209</name>
</gene>
<dbReference type="AlphaFoldDB" id="A0A8H6EEQ2"/>
<keyword evidence="2" id="KW-1185">Reference proteome</keyword>
<organism evidence="1 2">
    <name type="scientific">Botrytis fragariae</name>
    <dbReference type="NCBI Taxonomy" id="1964551"/>
    <lineage>
        <taxon>Eukaryota</taxon>
        <taxon>Fungi</taxon>
        <taxon>Dikarya</taxon>
        <taxon>Ascomycota</taxon>
        <taxon>Pezizomycotina</taxon>
        <taxon>Leotiomycetes</taxon>
        <taxon>Helotiales</taxon>
        <taxon>Sclerotiniaceae</taxon>
        <taxon>Botrytis</taxon>
    </lineage>
</organism>
<dbReference type="EMBL" id="JABFCT010000017">
    <property type="protein sequence ID" value="KAF5869403.1"/>
    <property type="molecule type" value="Genomic_DNA"/>
</dbReference>
<dbReference type="RefSeq" id="XP_037188352.1">
    <property type="nucleotide sequence ID" value="XM_037341540.1"/>
</dbReference>
<accession>A0A8H6EEQ2</accession>
<reference evidence="1 2" key="1">
    <citation type="journal article" date="2020" name="Phytopathology">
        <title>A high-quality genome resource of Botrytis fragariae, a new and rapidly spreading fungal pathogen causing strawberry gray mold in the U.S.A.</title>
        <authorList>
            <person name="Wu Y."/>
            <person name="Saski C.A."/>
            <person name="Schnabel G."/>
            <person name="Xiao S."/>
            <person name="Hu M."/>
        </authorList>
    </citation>
    <scope>NUCLEOTIDE SEQUENCE [LARGE SCALE GENOMIC DNA]</scope>
    <source>
        <strain evidence="1 2">BVB16</strain>
    </source>
</reference>
<dbReference type="Proteomes" id="UP000531561">
    <property type="component" value="Unassembled WGS sequence"/>
</dbReference>